<comment type="function">
    <text evidence="10">Structure-specific nuclease with 5'-flap endonuclease and 5'-3' exonuclease activities involved in DNA replication and repair. During DNA replication, cleaves the 5'-overhanging flap structure that is generated by displacement synthesis when DNA polymerase encounters the 5'-end of a downstream Okazaki fragment. It enters the flap from the 5'-end and then tracks to cleave the flap base, leaving a nick for ligation. Also involved in the long patch base excision repair (LP-BER) pathway, by cleaving within the apurinic/apyrimidinic (AP) site-terminated flap. Acts as a genome stabilization factor that prevents flaps from equilibrating into structures that lead to duplications and deletions. Also possesses 5'-3' exonuclease activity on nicked or gapped double-stranded DNA, and exhibits RNase H activity. Also involved in replication and repair of rDNA and in repairing mitochondrial DNA.</text>
</comment>
<dbReference type="Pfam" id="PF00867">
    <property type="entry name" value="XPG_I"/>
    <property type="match status" value="1"/>
</dbReference>
<evidence type="ECO:0000256" key="4">
    <source>
        <dbReference type="ARBA" id="ARBA00022759"/>
    </source>
</evidence>
<accession>A0A8T3DQL3</accession>
<dbReference type="GO" id="GO:0000287">
    <property type="term" value="F:magnesium ion binding"/>
    <property type="evidence" value="ECO:0007669"/>
    <property type="project" value="TreeGrafter"/>
</dbReference>
<dbReference type="Gene3D" id="1.10.150.20">
    <property type="entry name" value="5' to 3' exonuclease, C-terminal subdomain"/>
    <property type="match status" value="1"/>
</dbReference>
<dbReference type="InterPro" id="IPR006084">
    <property type="entry name" value="XPG/Rad2"/>
</dbReference>
<keyword evidence="5" id="KW-0227">DNA damage</keyword>
<keyword evidence="8" id="KW-0460">Magnesium</keyword>
<dbReference type="SUPFAM" id="SSF88723">
    <property type="entry name" value="PIN domain-like"/>
    <property type="match status" value="1"/>
</dbReference>
<keyword evidence="9" id="KW-0234">DNA repair</keyword>
<keyword evidence="2" id="KW-0540">Nuclease</keyword>
<dbReference type="InterPro" id="IPR036279">
    <property type="entry name" value="5-3_exonuclease_C_sf"/>
</dbReference>
<dbReference type="GO" id="GO:0008409">
    <property type="term" value="F:5'-3' exonuclease activity"/>
    <property type="evidence" value="ECO:0007669"/>
    <property type="project" value="TreeGrafter"/>
</dbReference>
<dbReference type="SUPFAM" id="SSF47807">
    <property type="entry name" value="5' to 3' exonuclease, C-terminal subdomain"/>
    <property type="match status" value="1"/>
</dbReference>
<dbReference type="GO" id="GO:0017108">
    <property type="term" value="F:5'-flap endonuclease activity"/>
    <property type="evidence" value="ECO:0007669"/>
    <property type="project" value="TreeGrafter"/>
</dbReference>
<dbReference type="AlphaFoldDB" id="A0A8T3DQL3"/>
<dbReference type="GO" id="GO:0004523">
    <property type="term" value="F:RNA-DNA hybrid ribonuclease activity"/>
    <property type="evidence" value="ECO:0007669"/>
    <property type="project" value="TreeGrafter"/>
</dbReference>
<keyword evidence="4" id="KW-0255">Endonuclease</keyword>
<dbReference type="FunFam" id="3.40.50.1010:FF:000016">
    <property type="entry name" value="Flap endonuclease 1"/>
    <property type="match status" value="1"/>
</dbReference>
<dbReference type="SMART" id="SM00485">
    <property type="entry name" value="XPGN"/>
    <property type="match status" value="1"/>
</dbReference>
<dbReference type="GO" id="GO:0005634">
    <property type="term" value="C:nucleus"/>
    <property type="evidence" value="ECO:0007669"/>
    <property type="project" value="TreeGrafter"/>
</dbReference>
<dbReference type="Proteomes" id="UP000829720">
    <property type="component" value="Unassembled WGS sequence"/>
</dbReference>
<dbReference type="EMBL" id="JAERUA010000007">
    <property type="protein sequence ID" value="KAI1897238.1"/>
    <property type="molecule type" value="Genomic_DNA"/>
</dbReference>
<protein>
    <submittedName>
        <fullName evidence="14">Uncharacterized protein</fullName>
    </submittedName>
</protein>
<gene>
    <name evidence="14" type="ORF">AGOR_G00081250</name>
</gene>
<dbReference type="PANTHER" id="PTHR11081:SF49">
    <property type="entry name" value="FLAP ENDONUCLEASE 1 HOMOLOG-RELATED"/>
    <property type="match status" value="1"/>
</dbReference>
<evidence type="ECO:0000313" key="14">
    <source>
        <dbReference type="EMBL" id="KAI1897238.1"/>
    </source>
</evidence>
<dbReference type="InterPro" id="IPR019974">
    <property type="entry name" value="XPG_CS"/>
</dbReference>
<evidence type="ECO:0000256" key="10">
    <source>
        <dbReference type="ARBA" id="ARBA00029382"/>
    </source>
</evidence>
<dbReference type="Gene3D" id="3.40.50.1010">
    <property type="entry name" value="5'-nuclease"/>
    <property type="match status" value="2"/>
</dbReference>
<dbReference type="OrthoDB" id="1937206at2759"/>
<evidence type="ECO:0000259" key="12">
    <source>
        <dbReference type="SMART" id="SM00484"/>
    </source>
</evidence>
<keyword evidence="1" id="KW-0235">DNA replication</keyword>
<dbReference type="PRINTS" id="PR00853">
    <property type="entry name" value="XPGRADSUPER"/>
</dbReference>
<keyword evidence="7" id="KW-0269">Exonuclease</keyword>
<evidence type="ECO:0000256" key="11">
    <source>
        <dbReference type="SAM" id="MobiDB-lite"/>
    </source>
</evidence>
<reference evidence="14" key="1">
    <citation type="submission" date="2021-01" db="EMBL/GenBank/DDBJ databases">
        <authorList>
            <person name="Zahm M."/>
            <person name="Roques C."/>
            <person name="Cabau C."/>
            <person name="Klopp C."/>
            <person name="Donnadieu C."/>
            <person name="Jouanno E."/>
            <person name="Lampietro C."/>
            <person name="Louis A."/>
            <person name="Herpin A."/>
            <person name="Echchiki A."/>
            <person name="Berthelot C."/>
            <person name="Parey E."/>
            <person name="Roest-Crollius H."/>
            <person name="Braasch I."/>
            <person name="Postlethwait J."/>
            <person name="Bobe J."/>
            <person name="Montfort J."/>
            <person name="Bouchez O."/>
            <person name="Begum T."/>
            <person name="Mejri S."/>
            <person name="Adams A."/>
            <person name="Chen W.-J."/>
            <person name="Guiguen Y."/>
        </authorList>
    </citation>
    <scope>NUCLEOTIDE SEQUENCE</scope>
    <source>
        <tissue evidence="14">Blood</tissue>
    </source>
</reference>
<feature type="region of interest" description="Disordered" evidence="11">
    <location>
        <begin position="292"/>
        <end position="339"/>
    </location>
</feature>
<dbReference type="PANTHER" id="PTHR11081">
    <property type="entry name" value="FLAP ENDONUCLEASE FAMILY MEMBER"/>
    <property type="match status" value="1"/>
</dbReference>
<keyword evidence="3" id="KW-0479">Metal-binding</keyword>
<evidence type="ECO:0000256" key="9">
    <source>
        <dbReference type="ARBA" id="ARBA00023204"/>
    </source>
</evidence>
<dbReference type="GO" id="GO:0030145">
    <property type="term" value="F:manganese ion binding"/>
    <property type="evidence" value="ECO:0007669"/>
    <property type="project" value="TreeGrafter"/>
</dbReference>
<proteinExistence type="predicted"/>
<dbReference type="SMART" id="SM00484">
    <property type="entry name" value="XPGI"/>
    <property type="match status" value="1"/>
</dbReference>
<organism evidence="14 15">
    <name type="scientific">Albula goreensis</name>
    <dbReference type="NCBI Taxonomy" id="1534307"/>
    <lineage>
        <taxon>Eukaryota</taxon>
        <taxon>Metazoa</taxon>
        <taxon>Chordata</taxon>
        <taxon>Craniata</taxon>
        <taxon>Vertebrata</taxon>
        <taxon>Euteleostomi</taxon>
        <taxon>Actinopterygii</taxon>
        <taxon>Neopterygii</taxon>
        <taxon>Teleostei</taxon>
        <taxon>Albuliformes</taxon>
        <taxon>Albulidae</taxon>
        <taxon>Albula</taxon>
    </lineage>
</organism>
<dbReference type="Pfam" id="PF00752">
    <property type="entry name" value="XPG_N"/>
    <property type="match status" value="1"/>
</dbReference>
<evidence type="ECO:0000256" key="8">
    <source>
        <dbReference type="ARBA" id="ARBA00022842"/>
    </source>
</evidence>
<evidence type="ECO:0000256" key="3">
    <source>
        <dbReference type="ARBA" id="ARBA00022723"/>
    </source>
</evidence>
<feature type="domain" description="XPG N-terminal" evidence="13">
    <location>
        <begin position="1"/>
        <end position="103"/>
    </location>
</feature>
<dbReference type="InterPro" id="IPR006086">
    <property type="entry name" value="XPG-I_dom"/>
</dbReference>
<evidence type="ECO:0000256" key="7">
    <source>
        <dbReference type="ARBA" id="ARBA00022839"/>
    </source>
</evidence>
<dbReference type="PROSITE" id="PS00841">
    <property type="entry name" value="XPG_1"/>
    <property type="match status" value="1"/>
</dbReference>
<dbReference type="GO" id="GO:0006260">
    <property type="term" value="P:DNA replication"/>
    <property type="evidence" value="ECO:0007669"/>
    <property type="project" value="UniProtKB-KW"/>
</dbReference>
<comment type="caution">
    <text evidence="14">The sequence shown here is derived from an EMBL/GenBank/DDBJ whole genome shotgun (WGS) entry which is preliminary data.</text>
</comment>
<evidence type="ECO:0000313" key="15">
    <source>
        <dbReference type="Proteomes" id="UP000829720"/>
    </source>
</evidence>
<keyword evidence="15" id="KW-1185">Reference proteome</keyword>
<evidence type="ECO:0000259" key="13">
    <source>
        <dbReference type="SMART" id="SM00485"/>
    </source>
</evidence>
<evidence type="ECO:0000256" key="2">
    <source>
        <dbReference type="ARBA" id="ARBA00022722"/>
    </source>
</evidence>
<feature type="compositionally biased region" description="Basic and acidic residues" evidence="11">
    <location>
        <begin position="292"/>
        <end position="301"/>
    </location>
</feature>
<dbReference type="GO" id="GO:0006281">
    <property type="term" value="P:DNA repair"/>
    <property type="evidence" value="ECO:0007669"/>
    <property type="project" value="UniProtKB-KW"/>
</dbReference>
<evidence type="ECO:0000256" key="5">
    <source>
        <dbReference type="ARBA" id="ARBA00022763"/>
    </source>
</evidence>
<evidence type="ECO:0000256" key="1">
    <source>
        <dbReference type="ARBA" id="ARBA00022705"/>
    </source>
</evidence>
<keyword evidence="6" id="KW-0378">Hydrolase</keyword>
<feature type="domain" description="XPG-I" evidence="12">
    <location>
        <begin position="123"/>
        <end position="193"/>
    </location>
</feature>
<dbReference type="InterPro" id="IPR006085">
    <property type="entry name" value="XPG_DNA_repair_N"/>
</dbReference>
<dbReference type="InterPro" id="IPR029060">
    <property type="entry name" value="PIN-like_dom_sf"/>
</dbReference>
<dbReference type="CDD" id="cd09867">
    <property type="entry name" value="PIN_FEN1"/>
    <property type="match status" value="1"/>
</dbReference>
<sequence>MGITKLSDLIRSEAPRAIAHKDISDYAGKTVAVDTSIVLYQFRTAIPKIHNRNGVNLSPLTGLFFRTLRFLEHDIKPVFVFDGTPPEQKRNELERRAKLTGRSTSYPPSSVSTQIQDCQELLQLMGVPYIQAPGDGEALCAQLVKTGKVDAVASEDMDTMAFGSDLLLRQLNASKDSEVMEYSLQKVLNTLQLSYKEFVDLCILLGALVLIQKHKTIEEVLLHINRQTHPVPLNWRYRDARRLFSEAPQGTVPELVWNEPDEQGIVDFLCHRKHVKEERVRGRMERFRQTLKERRKEREEMSSAGEGKQTSIEDFFRVTRKRGAPEVSESSSSKRAKPQ</sequence>
<evidence type="ECO:0000256" key="6">
    <source>
        <dbReference type="ARBA" id="ARBA00022801"/>
    </source>
</evidence>
<name>A0A8T3DQL3_9TELE</name>